<dbReference type="RefSeq" id="WP_191184580.1">
    <property type="nucleotide sequence ID" value="NZ_JACXAJ010000008.1"/>
</dbReference>
<feature type="transmembrane region" description="Helical" evidence="1">
    <location>
        <begin position="390"/>
        <end position="408"/>
    </location>
</feature>
<evidence type="ECO:0000313" key="3">
    <source>
        <dbReference type="Proteomes" id="UP000625551"/>
    </source>
</evidence>
<reference evidence="2 3" key="1">
    <citation type="submission" date="2020-09" db="EMBL/GenBank/DDBJ databases">
        <title>Genome sequencing and assembly of Pontibacter sp.</title>
        <authorList>
            <person name="Chhetri G."/>
        </authorList>
    </citation>
    <scope>NUCLEOTIDE SEQUENCE [LARGE SCALE GENOMIC DNA]</scope>
    <source>
        <strain evidence="2 3">JH31</strain>
    </source>
</reference>
<evidence type="ECO:0000256" key="1">
    <source>
        <dbReference type="SAM" id="Phobius"/>
    </source>
</evidence>
<keyword evidence="1" id="KW-0472">Membrane</keyword>
<feature type="transmembrane region" description="Helical" evidence="1">
    <location>
        <begin position="249"/>
        <end position="269"/>
    </location>
</feature>
<keyword evidence="1" id="KW-0812">Transmembrane</keyword>
<feature type="transmembrane region" description="Helical" evidence="1">
    <location>
        <begin position="319"/>
        <end position="338"/>
    </location>
</feature>
<feature type="transmembrane region" description="Helical" evidence="1">
    <location>
        <begin position="176"/>
        <end position="194"/>
    </location>
</feature>
<gene>
    <name evidence="2" type="ORF">H9Q13_14855</name>
</gene>
<protein>
    <recommendedName>
        <fullName evidence="4">Tetratricopeptide repeat-containing protein</fullName>
    </recommendedName>
</protein>
<accession>A0ABR7XJG0</accession>
<organism evidence="2 3">
    <name type="scientific">Pontibacter aquaedesilientis</name>
    <dbReference type="NCBI Taxonomy" id="2766980"/>
    <lineage>
        <taxon>Bacteria</taxon>
        <taxon>Pseudomonadati</taxon>
        <taxon>Bacteroidota</taxon>
        <taxon>Cytophagia</taxon>
        <taxon>Cytophagales</taxon>
        <taxon>Hymenobacteraceae</taxon>
        <taxon>Pontibacter</taxon>
    </lineage>
</organism>
<feature type="transmembrane region" description="Helical" evidence="1">
    <location>
        <begin position="92"/>
        <end position="111"/>
    </location>
</feature>
<evidence type="ECO:0008006" key="4">
    <source>
        <dbReference type="Google" id="ProtNLM"/>
    </source>
</evidence>
<evidence type="ECO:0000313" key="2">
    <source>
        <dbReference type="EMBL" id="MBD1398449.1"/>
    </source>
</evidence>
<feature type="transmembrane region" description="Helical" evidence="1">
    <location>
        <begin position="16"/>
        <end position="37"/>
    </location>
</feature>
<feature type="transmembrane region" description="Helical" evidence="1">
    <location>
        <begin position="118"/>
        <end position="139"/>
    </location>
</feature>
<feature type="transmembrane region" description="Helical" evidence="1">
    <location>
        <begin position="281"/>
        <end position="298"/>
    </location>
</feature>
<dbReference type="Gene3D" id="1.25.40.10">
    <property type="entry name" value="Tetratricopeptide repeat domain"/>
    <property type="match status" value="1"/>
</dbReference>
<comment type="caution">
    <text evidence="2">The sequence shown here is derived from an EMBL/GenBank/DDBJ whole genome shotgun (WGS) entry which is preliminary data.</text>
</comment>
<dbReference type="EMBL" id="JACXAJ010000008">
    <property type="protein sequence ID" value="MBD1398449.1"/>
    <property type="molecule type" value="Genomic_DNA"/>
</dbReference>
<feature type="transmembrane region" description="Helical" evidence="1">
    <location>
        <begin position="350"/>
        <end position="370"/>
    </location>
</feature>
<dbReference type="SUPFAM" id="SSF48452">
    <property type="entry name" value="TPR-like"/>
    <property type="match status" value="2"/>
</dbReference>
<dbReference type="Proteomes" id="UP000625551">
    <property type="component" value="Unassembled WGS sequence"/>
</dbReference>
<name>A0ABR7XJG0_9BACT</name>
<proteinExistence type="predicted"/>
<keyword evidence="3" id="KW-1185">Reference proteome</keyword>
<dbReference type="InterPro" id="IPR011990">
    <property type="entry name" value="TPR-like_helical_dom_sf"/>
</dbReference>
<feature type="transmembrane region" description="Helical" evidence="1">
    <location>
        <begin position="151"/>
        <end position="169"/>
    </location>
</feature>
<keyword evidence="1" id="KW-1133">Transmembrane helix</keyword>
<sequence length="1015" mass="116324">MNKIKFWNRWDADTRYPYLFLLILAVLALLLGVYHYFTGDSTAFAWDKLPELQVVQVPVHEFSRLLEPFTLYVDGYLLTEQYDVAMPRVNTFAAIGVLVVLAIALAFYAAAISTMQRIPYFAGMLLLMLLLASFNLDLLGVIGNSTGQTTLLLFIVFFAVASYAFQAFYQQVSFTLRVLAMLGLVGVLGALVYMESDFPPLLTTLHLVNYSSLGLIVASFLFMIWVGYANINALLWINTQGGKPERRFSMWQFVLVSMLYLLNLLLLYLRHVGYVKGEDLFYVNAYVILLLSVVAGFWGMGQREAYYGRLFPFKPTGAVLYLVFAIITFLSIGYAFATSNDSLTVLFHDLIVYTHLAFGVFFFIYVMANFGRLIEQRLQVYKIVYQPKRLPVYTIFTMGAILMAILVMRTQYRVYFYAYAGYYSYLGDLYRTSDNSILAERFYQESDLYDVNNVKANFSLSSMYREQGQRNNEILSLQESLQKRPNPKLYVRLANLYDLKQYFFEKLYVLQQGAAAFPESGEIYNNLALLYAKTSVSDSVEYYFDLAQKHTSEPDVVRSNRLAFYTRQAMPDEAKELVSEIRSAKYKPLRSNMAALDLLLGRTHDVKADIFEPDSLEQVADMTLFYNNTIGSVNKGDTSLLKPINRYLSSRENQLFMEDLLYLKGLVHHYDGRPKEARSVVENLALSATGRSGYYYNALGHWMMEEENYGAAASYFKEAKDRGFNQAFISHAYALALNHQTEAATEALREVGFTELESAIAVATSLREVLDQSPVTIMAEAPDRDKVQYLIAYLPDLLPQDVEGIVSSVKDKDLRREAMVARVDYYIEKKRWKLASDAIKEAAAELRPEGELRSKLNLQQMKLWLYTKNYDILVKRIDNLYLTPKDKRQKLYLRAKIAEVKGRDREAAERYEQALSMLLYDEHVVEDAAAFFARYKPAEMKAYSILLDGITYNPYSARLYKAYALESVNKGLGSYADQALVSLRSLLSAPEYTTFKEKFDRQRRAKEAEADEWQL</sequence>
<feature type="transmembrane region" description="Helical" evidence="1">
    <location>
        <begin position="214"/>
        <end position="237"/>
    </location>
</feature>